<evidence type="ECO:0008006" key="4">
    <source>
        <dbReference type="Google" id="ProtNLM"/>
    </source>
</evidence>
<reference evidence="3" key="1">
    <citation type="journal article" date="2019" name="Int. J. Syst. Evol. Microbiol.">
        <title>The Global Catalogue of Microorganisms (GCM) 10K type strain sequencing project: providing services to taxonomists for standard genome sequencing and annotation.</title>
        <authorList>
            <consortium name="The Broad Institute Genomics Platform"/>
            <consortium name="The Broad Institute Genome Sequencing Center for Infectious Disease"/>
            <person name="Wu L."/>
            <person name="Ma J."/>
        </authorList>
    </citation>
    <scope>NUCLEOTIDE SEQUENCE [LARGE SCALE GENOMIC DNA]</scope>
    <source>
        <strain evidence="3">CGMCC 1.13574</strain>
    </source>
</reference>
<sequence>MKRRDLLAAMLVGAATVELSGCLTYALRESRWQERVDAVLMSSDMEKIAFVGSDYDYVFADAHDLAAVIGSSIHSRVTANVSMFDVDRDNAVYGSVTLWLSEEDEDVEAEAISLGFQRSMDGRLSRGIRLVGKRYRKNPDIELLDSYRLNKSYTVPVTAPRSWALLLLSPLTVAADGVLLLAAVPVVVVAISISK</sequence>
<feature type="transmembrane region" description="Helical" evidence="1">
    <location>
        <begin position="163"/>
        <end position="191"/>
    </location>
</feature>
<evidence type="ECO:0000313" key="3">
    <source>
        <dbReference type="Proteomes" id="UP001595892"/>
    </source>
</evidence>
<organism evidence="2 3">
    <name type="scientific">Coralloluteibacterium thermophilum</name>
    <dbReference type="NCBI Taxonomy" id="2707049"/>
    <lineage>
        <taxon>Bacteria</taxon>
        <taxon>Pseudomonadati</taxon>
        <taxon>Pseudomonadota</taxon>
        <taxon>Gammaproteobacteria</taxon>
        <taxon>Lysobacterales</taxon>
        <taxon>Lysobacteraceae</taxon>
        <taxon>Coralloluteibacterium</taxon>
    </lineage>
</organism>
<dbReference type="Proteomes" id="UP001595892">
    <property type="component" value="Unassembled WGS sequence"/>
</dbReference>
<accession>A0ABV9NN93</accession>
<keyword evidence="1" id="KW-0812">Transmembrane</keyword>
<gene>
    <name evidence="2" type="ORF">ACFO3Q_12335</name>
</gene>
<evidence type="ECO:0000256" key="1">
    <source>
        <dbReference type="SAM" id="Phobius"/>
    </source>
</evidence>
<comment type="caution">
    <text evidence="2">The sequence shown here is derived from an EMBL/GenBank/DDBJ whole genome shotgun (WGS) entry which is preliminary data.</text>
</comment>
<keyword evidence="3" id="KW-1185">Reference proteome</keyword>
<keyword evidence="1" id="KW-0472">Membrane</keyword>
<proteinExistence type="predicted"/>
<protein>
    <recommendedName>
        <fullName evidence="4">5-formyltetrahydrofolate cyclo-ligase</fullName>
    </recommendedName>
</protein>
<keyword evidence="1" id="KW-1133">Transmembrane helix</keyword>
<evidence type="ECO:0000313" key="2">
    <source>
        <dbReference type="EMBL" id="MFC4728955.1"/>
    </source>
</evidence>
<dbReference type="EMBL" id="JBHSGG010000033">
    <property type="protein sequence ID" value="MFC4728955.1"/>
    <property type="molecule type" value="Genomic_DNA"/>
</dbReference>
<name>A0ABV9NN93_9GAMM</name>
<dbReference type="RefSeq" id="WP_377005022.1">
    <property type="nucleotide sequence ID" value="NZ_JBHSGG010000033.1"/>
</dbReference>